<dbReference type="RefSeq" id="WP_116480497.1">
    <property type="nucleotide sequence ID" value="NZ_QEKV01000010.1"/>
</dbReference>
<dbReference type="InterPro" id="IPR007156">
    <property type="entry name" value="MamQ_LemA"/>
</dbReference>
<dbReference type="PANTHER" id="PTHR34478:SF1">
    <property type="entry name" value="PROTEIN LEMA"/>
    <property type="match status" value="1"/>
</dbReference>
<dbReference type="Pfam" id="PF04011">
    <property type="entry name" value="LemA"/>
    <property type="match status" value="1"/>
</dbReference>
<dbReference type="InterPro" id="IPR023353">
    <property type="entry name" value="LemA-like_dom_sf"/>
</dbReference>
<dbReference type="AlphaFoldDB" id="A0A2U1DNF0"/>
<evidence type="ECO:0000256" key="1">
    <source>
        <dbReference type="ARBA" id="ARBA00004167"/>
    </source>
</evidence>
<keyword evidence="3 6" id="KW-0812">Transmembrane</keyword>
<evidence type="ECO:0000256" key="2">
    <source>
        <dbReference type="ARBA" id="ARBA00008854"/>
    </source>
</evidence>
<organism evidence="7 8">
    <name type="scientific">Ezakiella coagulans</name>
    <dbReference type="NCBI Taxonomy" id="46507"/>
    <lineage>
        <taxon>Bacteria</taxon>
        <taxon>Bacillati</taxon>
        <taxon>Bacillota</taxon>
        <taxon>Tissierellia</taxon>
        <taxon>Ezakiella</taxon>
    </lineage>
</organism>
<evidence type="ECO:0000256" key="3">
    <source>
        <dbReference type="ARBA" id="ARBA00022692"/>
    </source>
</evidence>
<dbReference type="GO" id="GO:0016020">
    <property type="term" value="C:membrane"/>
    <property type="evidence" value="ECO:0007669"/>
    <property type="project" value="UniProtKB-SubCell"/>
</dbReference>
<evidence type="ECO:0000256" key="4">
    <source>
        <dbReference type="ARBA" id="ARBA00022989"/>
    </source>
</evidence>
<keyword evidence="5 6" id="KW-0472">Membrane</keyword>
<comment type="subcellular location">
    <subcellularLocation>
        <location evidence="1">Membrane</location>
        <topology evidence="1">Single-pass membrane protein</topology>
    </subcellularLocation>
</comment>
<comment type="similarity">
    <text evidence="2">Belongs to the LemA family.</text>
</comment>
<evidence type="ECO:0000313" key="7">
    <source>
        <dbReference type="EMBL" id="PVY89205.1"/>
    </source>
</evidence>
<proteinExistence type="inferred from homology"/>
<evidence type="ECO:0000313" key="8">
    <source>
        <dbReference type="Proteomes" id="UP000245793"/>
    </source>
</evidence>
<dbReference type="PANTHER" id="PTHR34478">
    <property type="entry name" value="PROTEIN LEMA"/>
    <property type="match status" value="1"/>
</dbReference>
<protein>
    <submittedName>
        <fullName evidence="7">LemA protein</fullName>
    </submittedName>
</protein>
<name>A0A2U1DNF0_9FIRM</name>
<feature type="transmembrane region" description="Helical" evidence="6">
    <location>
        <begin position="6"/>
        <end position="22"/>
    </location>
</feature>
<dbReference type="Proteomes" id="UP000245793">
    <property type="component" value="Unassembled WGS sequence"/>
</dbReference>
<reference evidence="7 8" key="1">
    <citation type="submission" date="2018-04" db="EMBL/GenBank/DDBJ databases">
        <title>Genomic Encyclopedia of Type Strains, Phase IV (KMG-IV): sequencing the most valuable type-strain genomes for metagenomic binning, comparative biology and taxonomic classification.</title>
        <authorList>
            <person name="Goeker M."/>
        </authorList>
    </citation>
    <scope>NUCLEOTIDE SEQUENCE [LARGE SCALE GENOMIC DNA]</scope>
    <source>
        <strain evidence="7 8">DSM 20705</strain>
    </source>
</reference>
<accession>A0A2U1DNF0</accession>
<comment type="caution">
    <text evidence="7">The sequence shown here is derived from an EMBL/GenBank/DDBJ whole genome shotgun (WGS) entry which is preliminary data.</text>
</comment>
<keyword evidence="8" id="KW-1185">Reference proteome</keyword>
<evidence type="ECO:0000256" key="6">
    <source>
        <dbReference type="SAM" id="Phobius"/>
    </source>
</evidence>
<dbReference type="SUPFAM" id="SSF140478">
    <property type="entry name" value="LemA-like"/>
    <property type="match status" value="1"/>
</dbReference>
<gene>
    <name evidence="7" type="ORF">C7381_11043</name>
</gene>
<sequence length="185" mass="21386">MDNLFIYFVFGMIVIAIFWFIGTSNRLKRYRIVIDESKRNVDIALAKRYDTISEMIKVAKSFARHEADTFANVIKLRQSGSISEANMNMKDQDDAIHRIYALAESYPELKSSEEFLNLQDQIDDENEQLAAAKRIVNNNISIFNQEIVSFPASLVAKSNGMTQMDFLFEEDLTKKKKVDNFDYDV</sequence>
<evidence type="ECO:0000256" key="5">
    <source>
        <dbReference type="ARBA" id="ARBA00023136"/>
    </source>
</evidence>
<keyword evidence="4 6" id="KW-1133">Transmembrane helix</keyword>
<dbReference type="EMBL" id="QEKV01000010">
    <property type="protein sequence ID" value="PVY89205.1"/>
    <property type="molecule type" value="Genomic_DNA"/>
</dbReference>
<dbReference type="Gene3D" id="1.20.1440.20">
    <property type="entry name" value="LemA-like domain"/>
    <property type="match status" value="1"/>
</dbReference>